<reference evidence="2 3" key="1">
    <citation type="submission" date="2024-01" db="EMBL/GenBank/DDBJ databases">
        <title>The genomes of 5 underutilized Papilionoideae crops provide insights into root nodulation and disease resistanc.</title>
        <authorList>
            <person name="Yuan L."/>
        </authorList>
    </citation>
    <scope>NUCLEOTIDE SEQUENCE [LARGE SCALE GENOMIC DNA]</scope>
    <source>
        <strain evidence="2">ZHUSHIDOU_FW_LH</strain>
        <tissue evidence="2">Leaf</tissue>
    </source>
</reference>
<keyword evidence="3" id="KW-1185">Reference proteome</keyword>
<name>A0AAN9IVI3_CROPI</name>
<evidence type="ECO:0000313" key="3">
    <source>
        <dbReference type="Proteomes" id="UP001372338"/>
    </source>
</evidence>
<gene>
    <name evidence="2" type="ORF">RIF29_00156</name>
</gene>
<comment type="caution">
    <text evidence="2">The sequence shown here is derived from an EMBL/GenBank/DDBJ whole genome shotgun (WGS) entry which is preliminary data.</text>
</comment>
<protein>
    <submittedName>
        <fullName evidence="2">Uncharacterized protein</fullName>
    </submittedName>
</protein>
<sequence length="118" mass="12755">MHLLSPLPLPKSTLLPLPSSAIFTSKPNPRPSITTIPPLAATSPPSLSSPPTPACFDFTKPQIQNLLNNNHHLHLKISVYKNRITSSSSSSSRHHHHQGIIISGLVIGGALMMMKKKT</sequence>
<feature type="region of interest" description="Disordered" evidence="1">
    <location>
        <begin position="1"/>
        <end position="53"/>
    </location>
</feature>
<dbReference type="EMBL" id="JAYWIO010000001">
    <property type="protein sequence ID" value="KAK7287108.1"/>
    <property type="molecule type" value="Genomic_DNA"/>
</dbReference>
<feature type="compositionally biased region" description="Low complexity" evidence="1">
    <location>
        <begin position="33"/>
        <end position="46"/>
    </location>
</feature>
<feature type="compositionally biased region" description="Low complexity" evidence="1">
    <location>
        <begin position="1"/>
        <end position="20"/>
    </location>
</feature>
<organism evidence="2 3">
    <name type="scientific">Crotalaria pallida</name>
    <name type="common">Smooth rattlebox</name>
    <name type="synonym">Crotalaria striata</name>
    <dbReference type="NCBI Taxonomy" id="3830"/>
    <lineage>
        <taxon>Eukaryota</taxon>
        <taxon>Viridiplantae</taxon>
        <taxon>Streptophyta</taxon>
        <taxon>Embryophyta</taxon>
        <taxon>Tracheophyta</taxon>
        <taxon>Spermatophyta</taxon>
        <taxon>Magnoliopsida</taxon>
        <taxon>eudicotyledons</taxon>
        <taxon>Gunneridae</taxon>
        <taxon>Pentapetalae</taxon>
        <taxon>rosids</taxon>
        <taxon>fabids</taxon>
        <taxon>Fabales</taxon>
        <taxon>Fabaceae</taxon>
        <taxon>Papilionoideae</taxon>
        <taxon>50 kb inversion clade</taxon>
        <taxon>genistoids sensu lato</taxon>
        <taxon>core genistoids</taxon>
        <taxon>Crotalarieae</taxon>
        <taxon>Crotalaria</taxon>
    </lineage>
</organism>
<evidence type="ECO:0000313" key="2">
    <source>
        <dbReference type="EMBL" id="KAK7287108.1"/>
    </source>
</evidence>
<dbReference type="AlphaFoldDB" id="A0AAN9IVI3"/>
<proteinExistence type="predicted"/>
<dbReference type="Proteomes" id="UP001372338">
    <property type="component" value="Unassembled WGS sequence"/>
</dbReference>
<accession>A0AAN9IVI3</accession>
<evidence type="ECO:0000256" key="1">
    <source>
        <dbReference type="SAM" id="MobiDB-lite"/>
    </source>
</evidence>